<name>A0A2P2QBC2_RHIMU</name>
<organism evidence="1">
    <name type="scientific">Rhizophora mucronata</name>
    <name type="common">Asiatic mangrove</name>
    <dbReference type="NCBI Taxonomy" id="61149"/>
    <lineage>
        <taxon>Eukaryota</taxon>
        <taxon>Viridiplantae</taxon>
        <taxon>Streptophyta</taxon>
        <taxon>Embryophyta</taxon>
        <taxon>Tracheophyta</taxon>
        <taxon>Spermatophyta</taxon>
        <taxon>Magnoliopsida</taxon>
        <taxon>eudicotyledons</taxon>
        <taxon>Gunneridae</taxon>
        <taxon>Pentapetalae</taxon>
        <taxon>rosids</taxon>
        <taxon>fabids</taxon>
        <taxon>Malpighiales</taxon>
        <taxon>Rhizophoraceae</taxon>
        <taxon>Rhizophora</taxon>
    </lineage>
</organism>
<dbReference type="EMBL" id="GGEC01083735">
    <property type="protein sequence ID" value="MBX64219.1"/>
    <property type="molecule type" value="Transcribed_RNA"/>
</dbReference>
<evidence type="ECO:0000313" key="1">
    <source>
        <dbReference type="EMBL" id="MBX64219.1"/>
    </source>
</evidence>
<reference evidence="1" key="1">
    <citation type="submission" date="2018-02" db="EMBL/GenBank/DDBJ databases">
        <title>Rhizophora mucronata_Transcriptome.</title>
        <authorList>
            <person name="Meera S.P."/>
            <person name="Sreeshan A."/>
            <person name="Augustine A."/>
        </authorList>
    </citation>
    <scope>NUCLEOTIDE SEQUENCE</scope>
    <source>
        <tissue evidence="1">Leaf</tissue>
    </source>
</reference>
<accession>A0A2P2QBC2</accession>
<proteinExistence type="predicted"/>
<protein>
    <submittedName>
        <fullName evidence="1">Uncharacterized protein</fullName>
    </submittedName>
</protein>
<dbReference type="AlphaFoldDB" id="A0A2P2QBC2"/>
<sequence length="56" mass="6588">MLPIVNYCLFPVWLCKTALDSGIPVDLKLKLSYCYFHWSFLTVHGTRLALVWSWKI</sequence>